<name>A0A5B8L3M9_9HYPH</name>
<dbReference type="EMBL" id="CP042301">
    <property type="protein sequence ID" value="QDZ02148.1"/>
    <property type="molecule type" value="Genomic_DNA"/>
</dbReference>
<dbReference type="PANTHER" id="PTHR39166">
    <property type="entry name" value="BLL1166 PROTEIN"/>
    <property type="match status" value="1"/>
</dbReference>
<dbReference type="OrthoDB" id="9805247at2"/>
<dbReference type="AlphaFoldDB" id="A0A5B8L3M9"/>
<dbReference type="Pfam" id="PF06042">
    <property type="entry name" value="NTP_transf_6"/>
    <property type="match status" value="1"/>
</dbReference>
<sequence length="200" mass="22183">MDHLRLAGQPGSVQRAAFLDIVMADPLVAAALGGARRLGLPDWWIVSGALYNTVWNALTGRPSGHGLKDVDLFYFDGSDLSWEAEDAVIRRGSAIFAGLPKPVEIRNQARVHLWYEDHFGQKRAPLASCRASIAQFASRTHAVGIRLDDAGQVELEAPFGLDDIFSFRMTPNRVLDNRATHEEKGARARRNWPEVTVVPW</sequence>
<protein>
    <submittedName>
        <fullName evidence="1">Nucleotidyltransferase family protein</fullName>
    </submittedName>
</protein>
<reference evidence="1" key="1">
    <citation type="submission" date="2020-04" db="EMBL/GenBank/DDBJ databases">
        <title>Nitratireductor sp. nov. isolated from mangrove soil.</title>
        <authorList>
            <person name="Ye Y."/>
        </authorList>
    </citation>
    <scope>NUCLEOTIDE SEQUENCE</scope>
    <source>
        <strain evidence="1">SY7</strain>
    </source>
</reference>
<evidence type="ECO:0000313" key="2">
    <source>
        <dbReference type="Proteomes" id="UP000321389"/>
    </source>
</evidence>
<evidence type="ECO:0000313" key="1">
    <source>
        <dbReference type="EMBL" id="QDZ02148.1"/>
    </source>
</evidence>
<dbReference type="PANTHER" id="PTHR39166:SF1">
    <property type="entry name" value="BLL1166 PROTEIN"/>
    <property type="match status" value="1"/>
</dbReference>
<dbReference type="KEGG" id="niy:FQ775_18150"/>
<proteinExistence type="predicted"/>
<dbReference type="Proteomes" id="UP000321389">
    <property type="component" value="Chromosome"/>
</dbReference>
<dbReference type="InterPro" id="IPR009267">
    <property type="entry name" value="NTP_transf_6"/>
</dbReference>
<dbReference type="RefSeq" id="WP_146300787.1">
    <property type="nucleotide sequence ID" value="NZ_CP042301.2"/>
</dbReference>
<organism evidence="1 2">
    <name type="scientific">Nitratireductor mangrovi</name>
    <dbReference type="NCBI Taxonomy" id="2599600"/>
    <lineage>
        <taxon>Bacteria</taxon>
        <taxon>Pseudomonadati</taxon>
        <taxon>Pseudomonadota</taxon>
        <taxon>Alphaproteobacteria</taxon>
        <taxon>Hyphomicrobiales</taxon>
        <taxon>Phyllobacteriaceae</taxon>
        <taxon>Nitratireductor</taxon>
    </lineage>
</organism>
<gene>
    <name evidence="1" type="ORF">FQ775_18150</name>
</gene>
<dbReference type="GO" id="GO:0016740">
    <property type="term" value="F:transferase activity"/>
    <property type="evidence" value="ECO:0007669"/>
    <property type="project" value="UniProtKB-KW"/>
</dbReference>
<keyword evidence="2" id="KW-1185">Reference proteome</keyword>
<accession>A0A5B8L3M9</accession>